<organism evidence="1 2">
    <name type="scientific">Natranaerovirga pectinivora</name>
    <dbReference type="NCBI Taxonomy" id="682400"/>
    <lineage>
        <taxon>Bacteria</taxon>
        <taxon>Bacillati</taxon>
        <taxon>Bacillota</taxon>
        <taxon>Clostridia</taxon>
        <taxon>Lachnospirales</taxon>
        <taxon>Natranaerovirgaceae</taxon>
        <taxon>Natranaerovirga</taxon>
    </lineage>
</organism>
<dbReference type="RefSeq" id="WP_132252149.1">
    <property type="nucleotide sequence ID" value="NZ_SMAL01000005.1"/>
</dbReference>
<sequence>MLSFKFGNKDSYLDFGISMAKRPLLPSPSRRVTYIDIPGQSSSFRYDEKTYEDITLLVECSIKSKENLIRKIDDVKAWLFNTGESDLIFSFQPDKKYMAQVVNAIDFTQVFKYASKFPIVFNCRPFKYAVQNNPLIIVESGTTLYNPGSFESLPLLTVYGNGNINLNINNTEIQLTEVTNRIILNSEIEACYDNNHNSLDTKMNGKFPILKSGQNTISYTGNVDKIEILPNWRWL</sequence>
<protein>
    <submittedName>
        <fullName evidence="1">Putative phage tail component-like protein</fullName>
    </submittedName>
</protein>
<dbReference type="Gene3D" id="2.40.30.200">
    <property type="match status" value="1"/>
</dbReference>
<dbReference type="EMBL" id="SMAL01000005">
    <property type="protein sequence ID" value="TCT14571.1"/>
    <property type="molecule type" value="Genomic_DNA"/>
</dbReference>
<dbReference type="AlphaFoldDB" id="A0A4R3MK38"/>
<dbReference type="InterPro" id="IPR006520">
    <property type="entry name" value="Dit_BPSPP_N"/>
</dbReference>
<keyword evidence="2" id="KW-1185">Reference proteome</keyword>
<name>A0A4R3MK38_9FIRM</name>
<accession>A0A4R3MK38</accession>
<dbReference type="OrthoDB" id="2734969at2"/>
<proteinExistence type="predicted"/>
<evidence type="ECO:0000313" key="2">
    <source>
        <dbReference type="Proteomes" id="UP000294902"/>
    </source>
</evidence>
<comment type="caution">
    <text evidence="1">The sequence shown here is derived from an EMBL/GenBank/DDBJ whole genome shotgun (WGS) entry which is preliminary data.</text>
</comment>
<gene>
    <name evidence="1" type="ORF">EDC18_10552</name>
</gene>
<dbReference type="Proteomes" id="UP000294902">
    <property type="component" value="Unassembled WGS sequence"/>
</dbReference>
<evidence type="ECO:0000313" key="1">
    <source>
        <dbReference type="EMBL" id="TCT14571.1"/>
    </source>
</evidence>
<dbReference type="NCBIfam" id="TIGR01633">
    <property type="entry name" value="phi3626_gp14_N"/>
    <property type="match status" value="1"/>
</dbReference>
<reference evidence="1 2" key="1">
    <citation type="submission" date="2019-03" db="EMBL/GenBank/DDBJ databases">
        <title>Genomic Encyclopedia of Type Strains, Phase IV (KMG-IV): sequencing the most valuable type-strain genomes for metagenomic binning, comparative biology and taxonomic classification.</title>
        <authorList>
            <person name="Goeker M."/>
        </authorList>
    </citation>
    <scope>NUCLEOTIDE SEQUENCE [LARGE SCALE GENOMIC DNA]</scope>
    <source>
        <strain evidence="1 2">DSM 24629</strain>
    </source>
</reference>